<organism evidence="3">
    <name type="scientific">Ditylum brightwellii</name>
    <dbReference type="NCBI Taxonomy" id="49249"/>
    <lineage>
        <taxon>Eukaryota</taxon>
        <taxon>Sar</taxon>
        <taxon>Stramenopiles</taxon>
        <taxon>Ochrophyta</taxon>
        <taxon>Bacillariophyta</taxon>
        <taxon>Mediophyceae</taxon>
        <taxon>Lithodesmiophycidae</taxon>
        <taxon>Lithodesmiales</taxon>
        <taxon>Lithodesmiaceae</taxon>
        <taxon>Ditylum</taxon>
    </lineage>
</organism>
<name>A0A7S4V5E1_9STRA</name>
<feature type="coiled-coil region" evidence="1">
    <location>
        <begin position="83"/>
        <end position="272"/>
    </location>
</feature>
<keyword evidence="1" id="KW-0175">Coiled coil</keyword>
<evidence type="ECO:0000256" key="1">
    <source>
        <dbReference type="SAM" id="Coils"/>
    </source>
</evidence>
<protein>
    <submittedName>
        <fullName evidence="3">Uncharacterized protein</fullName>
    </submittedName>
</protein>
<proteinExistence type="predicted"/>
<dbReference type="AlphaFoldDB" id="A0A7S4V5E1"/>
<gene>
    <name evidence="3" type="ORF">DBRI00130_LOCUS6321</name>
</gene>
<feature type="region of interest" description="Disordered" evidence="2">
    <location>
        <begin position="1"/>
        <end position="21"/>
    </location>
</feature>
<feature type="compositionally biased region" description="Basic and acidic residues" evidence="2">
    <location>
        <begin position="1"/>
        <end position="13"/>
    </location>
</feature>
<reference evidence="3" key="1">
    <citation type="submission" date="2021-01" db="EMBL/GenBank/DDBJ databases">
        <authorList>
            <person name="Corre E."/>
            <person name="Pelletier E."/>
            <person name="Niang G."/>
            <person name="Scheremetjew M."/>
            <person name="Finn R."/>
            <person name="Kale V."/>
            <person name="Holt S."/>
            <person name="Cochrane G."/>
            <person name="Meng A."/>
            <person name="Brown T."/>
            <person name="Cohen L."/>
        </authorList>
    </citation>
    <scope>NUCLEOTIDE SEQUENCE</scope>
    <source>
        <strain evidence="3">GSO104</strain>
    </source>
</reference>
<sequence length="466" mass="54590">MSKLKESSEKDMQNEINNLRTEMEDVNALALLIEDSLRKERKKTEELQAMNEHLEEKVLERVEKAHRMKKQSRASQLSMQENIDLLQLRLDVCEEERVTMEEDMKKQMDDLKADMGDGSYFTAPIEKMLQEERYKVEGLKALNKDLETTVREQAKIADNYKQESCALQRSMKEKIDMLQSELDACVEEKELLDSELNAEREKQYENTSKLEEMVSLLEYTLSLKESLEKRVHDLRLNLDETTKESKEYKIRMDKLQQELDVVSREKIKYEGEVNEVMPELKTLREERLVLNERHKCDIAEVKSLTKSHAEDTVDLHVKINRLNDEISTYKIKQQEAENEFKREIAKIEKSKTAEIGNLTQNYNEEKTSLLSTIDQLKDEIANLRFTQEQMEKVRTEQASKIAHLQNYMSDTQCRLQLSMSGQDSFLKSLENQAAVIKAANDEHERLLNLAMSQRQALDDTMNKMCE</sequence>
<feature type="coiled-coil region" evidence="1">
    <location>
        <begin position="319"/>
        <end position="396"/>
    </location>
</feature>
<accession>A0A7S4V5E1</accession>
<evidence type="ECO:0000256" key="2">
    <source>
        <dbReference type="SAM" id="MobiDB-lite"/>
    </source>
</evidence>
<evidence type="ECO:0000313" key="3">
    <source>
        <dbReference type="EMBL" id="CAE4590748.1"/>
    </source>
</evidence>
<dbReference type="EMBL" id="HBNS01007808">
    <property type="protein sequence ID" value="CAE4590748.1"/>
    <property type="molecule type" value="Transcribed_RNA"/>
</dbReference>